<dbReference type="AlphaFoldDB" id="A0A917NWC2"/>
<dbReference type="RefSeq" id="WP_229681538.1">
    <property type="nucleotide sequence ID" value="NZ_BMKW01000013.1"/>
</dbReference>
<protein>
    <submittedName>
        <fullName evidence="2">Uncharacterized protein</fullName>
    </submittedName>
</protein>
<comment type="caution">
    <text evidence="2">The sequence shown here is derived from an EMBL/GenBank/DDBJ whole genome shotgun (WGS) entry which is preliminary data.</text>
</comment>
<dbReference type="Pfam" id="PF19069">
    <property type="entry name" value="DUF5765"/>
    <property type="match status" value="1"/>
</dbReference>
<feature type="transmembrane region" description="Helical" evidence="1">
    <location>
        <begin position="203"/>
        <end position="222"/>
    </location>
</feature>
<keyword evidence="1" id="KW-1133">Transmembrane helix</keyword>
<proteinExistence type="predicted"/>
<evidence type="ECO:0000313" key="2">
    <source>
        <dbReference type="EMBL" id="GGJ34803.1"/>
    </source>
</evidence>
<feature type="transmembrane region" description="Helical" evidence="1">
    <location>
        <begin position="180"/>
        <end position="197"/>
    </location>
</feature>
<reference evidence="2" key="2">
    <citation type="submission" date="2020-09" db="EMBL/GenBank/DDBJ databases">
        <authorList>
            <person name="Sun Q."/>
            <person name="Zhou Y."/>
        </authorList>
    </citation>
    <scope>NUCLEOTIDE SEQUENCE</scope>
    <source>
        <strain evidence="2">CGMCC 1.3617</strain>
    </source>
</reference>
<accession>A0A917NWC2</accession>
<feature type="transmembrane region" description="Helical" evidence="1">
    <location>
        <begin position="61"/>
        <end position="78"/>
    </location>
</feature>
<evidence type="ECO:0000313" key="3">
    <source>
        <dbReference type="Proteomes" id="UP000661507"/>
    </source>
</evidence>
<keyword evidence="1" id="KW-0812">Transmembrane</keyword>
<organism evidence="2 3">
    <name type="scientific">Neoroseomonas lacus</name>
    <dbReference type="NCBI Taxonomy" id="287609"/>
    <lineage>
        <taxon>Bacteria</taxon>
        <taxon>Pseudomonadati</taxon>
        <taxon>Pseudomonadota</taxon>
        <taxon>Alphaproteobacteria</taxon>
        <taxon>Acetobacterales</taxon>
        <taxon>Acetobacteraceae</taxon>
        <taxon>Neoroseomonas</taxon>
    </lineage>
</organism>
<feature type="transmembrane region" description="Helical" evidence="1">
    <location>
        <begin position="157"/>
        <end position="175"/>
    </location>
</feature>
<keyword evidence="1" id="KW-0472">Membrane</keyword>
<evidence type="ECO:0000256" key="1">
    <source>
        <dbReference type="SAM" id="Phobius"/>
    </source>
</evidence>
<sequence>MEATVSMVGIGAVATTVTIRRGEPAAIPATLAYFTLMEALQVAGYATVDQCSSPVNQVSSLLAYLHIVFQPFFINAFAMELVPQTVRARVRMATFICCGASAVVMLLQLYPFDWAGTCQAGSALCGSPLCTISGEWHIGWQIPVNDMLAPLANVPRLGTVFPTYMITVFLLPVLYGSWRFVVFHALVGPILAWQLTGSSNEAPAIWCLFSIGIVLIGISPAIRRRVEARRWWFWAVPLPGQT</sequence>
<keyword evidence="3" id="KW-1185">Reference proteome</keyword>
<gene>
    <name evidence="2" type="ORF">GCM10011320_48240</name>
</gene>
<name>A0A917NWC2_9PROT</name>
<feature type="transmembrane region" description="Helical" evidence="1">
    <location>
        <begin position="90"/>
        <end position="110"/>
    </location>
</feature>
<reference evidence="2" key="1">
    <citation type="journal article" date="2014" name="Int. J. Syst. Evol. Microbiol.">
        <title>Complete genome sequence of Corynebacterium casei LMG S-19264T (=DSM 44701T), isolated from a smear-ripened cheese.</title>
        <authorList>
            <consortium name="US DOE Joint Genome Institute (JGI-PGF)"/>
            <person name="Walter F."/>
            <person name="Albersmeier A."/>
            <person name="Kalinowski J."/>
            <person name="Ruckert C."/>
        </authorList>
    </citation>
    <scope>NUCLEOTIDE SEQUENCE</scope>
    <source>
        <strain evidence="2">CGMCC 1.3617</strain>
    </source>
</reference>
<dbReference type="InterPro" id="IPR043912">
    <property type="entry name" value="DUF5765"/>
</dbReference>
<dbReference type="Proteomes" id="UP000661507">
    <property type="component" value="Unassembled WGS sequence"/>
</dbReference>
<dbReference type="EMBL" id="BMKW01000013">
    <property type="protein sequence ID" value="GGJ34803.1"/>
    <property type="molecule type" value="Genomic_DNA"/>
</dbReference>